<feature type="compositionally biased region" description="Basic and acidic residues" evidence="1">
    <location>
        <begin position="237"/>
        <end position="257"/>
    </location>
</feature>
<dbReference type="GeneTree" id="ENSGT00530000069385"/>
<reference evidence="3" key="2">
    <citation type="submission" date="2025-08" db="UniProtKB">
        <authorList>
            <consortium name="Ensembl"/>
        </authorList>
    </citation>
    <scope>IDENTIFICATION</scope>
</reference>
<dbReference type="Gene3D" id="2.60.40.10">
    <property type="entry name" value="Immunoglobulins"/>
    <property type="match status" value="1"/>
</dbReference>
<dbReference type="InterPro" id="IPR013783">
    <property type="entry name" value="Ig-like_fold"/>
</dbReference>
<feature type="region of interest" description="Disordered" evidence="1">
    <location>
        <begin position="215"/>
        <end position="257"/>
    </location>
</feature>
<accession>A0AAY5L9Z8</accession>
<dbReference type="AlphaFoldDB" id="A0AAY5L9Z8"/>
<proteinExistence type="predicted"/>
<organism evidence="3 4">
    <name type="scientific">Esox lucius</name>
    <name type="common">Northern pike</name>
    <dbReference type="NCBI Taxonomy" id="8010"/>
    <lineage>
        <taxon>Eukaryota</taxon>
        <taxon>Metazoa</taxon>
        <taxon>Chordata</taxon>
        <taxon>Craniata</taxon>
        <taxon>Vertebrata</taxon>
        <taxon>Euteleostomi</taxon>
        <taxon>Actinopterygii</taxon>
        <taxon>Neopterygii</taxon>
        <taxon>Teleostei</taxon>
        <taxon>Protacanthopterygii</taxon>
        <taxon>Esociformes</taxon>
        <taxon>Esocidae</taxon>
        <taxon>Esox</taxon>
    </lineage>
</organism>
<dbReference type="PANTHER" id="PTHR15343">
    <property type="entry name" value="CD7"/>
    <property type="match status" value="1"/>
</dbReference>
<evidence type="ECO:0000313" key="3">
    <source>
        <dbReference type="Ensembl" id="ENSELUP00000097876.1"/>
    </source>
</evidence>
<evidence type="ECO:0000256" key="2">
    <source>
        <dbReference type="SAM" id="Phobius"/>
    </source>
</evidence>
<dbReference type="SUPFAM" id="SSF48726">
    <property type="entry name" value="Immunoglobulin"/>
    <property type="match status" value="1"/>
</dbReference>
<keyword evidence="2" id="KW-1133">Transmembrane helix</keyword>
<reference evidence="3 4" key="1">
    <citation type="submission" date="2020-02" db="EMBL/GenBank/DDBJ databases">
        <title>Esox lucius (northern pike) genome, fEsoLuc1, primary haplotype.</title>
        <authorList>
            <person name="Myers G."/>
            <person name="Karagic N."/>
            <person name="Meyer A."/>
            <person name="Pippel M."/>
            <person name="Reichard M."/>
            <person name="Winkler S."/>
            <person name="Tracey A."/>
            <person name="Sims Y."/>
            <person name="Howe K."/>
            <person name="Rhie A."/>
            <person name="Formenti G."/>
            <person name="Durbin R."/>
            <person name="Fedrigo O."/>
            <person name="Jarvis E.D."/>
        </authorList>
    </citation>
    <scope>NUCLEOTIDE SEQUENCE [LARGE SCALE GENOMIC DNA]</scope>
</reference>
<keyword evidence="2" id="KW-0472">Membrane</keyword>
<evidence type="ECO:0000256" key="1">
    <source>
        <dbReference type="SAM" id="MobiDB-lite"/>
    </source>
</evidence>
<protein>
    <recommendedName>
        <fullName evidence="5">Immunoglobulin V-set domain-containing protein</fullName>
    </recommendedName>
</protein>
<sequence>MRTPHLVTLSTPLLVGRYLTASELMEIQKRLAGVWIFFFTHSFLVSCEIRFLGKQLGDSATFVCVSDVQDPKPIAFNLKRKWIKPDREVMFMYTKEKPAPVPDFSQRLNVTGDPSTERVNVTISQLKGTDTDLYYCLFVYPKTNAPDENIPGKDEFFLYVDDADVSCSCSGYVPLLYALSAAVGLLLILLLALAVAHYGKIGHDRVKPQSSIYEEMVGGRPPNRNRKTPPSYLRPPHHLEEMNAPDYDHPPPRSRHENLYERPDGALLIPTETAVVA</sequence>
<evidence type="ECO:0008006" key="5">
    <source>
        <dbReference type="Google" id="ProtNLM"/>
    </source>
</evidence>
<dbReference type="PANTHER" id="PTHR15343:SF1">
    <property type="entry name" value="CD7 ANTIGEN-LIKE"/>
    <property type="match status" value="1"/>
</dbReference>
<dbReference type="Proteomes" id="UP000265140">
    <property type="component" value="Chromosome 9"/>
</dbReference>
<dbReference type="Ensembl" id="ENSELUT00000100727.1">
    <property type="protein sequence ID" value="ENSELUP00000097876.1"/>
    <property type="gene ID" value="ENSELUG00000038556.1"/>
</dbReference>
<dbReference type="GO" id="GO:0038023">
    <property type="term" value="F:signaling receptor activity"/>
    <property type="evidence" value="ECO:0007669"/>
    <property type="project" value="InterPro"/>
</dbReference>
<feature type="transmembrane region" description="Helical" evidence="2">
    <location>
        <begin position="175"/>
        <end position="198"/>
    </location>
</feature>
<reference evidence="3" key="3">
    <citation type="submission" date="2025-09" db="UniProtKB">
        <authorList>
            <consortium name="Ensembl"/>
        </authorList>
    </citation>
    <scope>IDENTIFICATION</scope>
</reference>
<dbReference type="InterPro" id="IPR036179">
    <property type="entry name" value="Ig-like_dom_sf"/>
</dbReference>
<name>A0AAY5L9Z8_ESOLU</name>
<keyword evidence="4" id="KW-1185">Reference proteome</keyword>
<dbReference type="GO" id="GO:0016020">
    <property type="term" value="C:membrane"/>
    <property type="evidence" value="ECO:0007669"/>
    <property type="project" value="InterPro"/>
</dbReference>
<dbReference type="GO" id="GO:0002250">
    <property type="term" value="P:adaptive immune response"/>
    <property type="evidence" value="ECO:0007669"/>
    <property type="project" value="InterPro"/>
</dbReference>
<dbReference type="InterPro" id="IPR039090">
    <property type="entry name" value="CD7"/>
</dbReference>
<evidence type="ECO:0000313" key="4">
    <source>
        <dbReference type="Proteomes" id="UP000265140"/>
    </source>
</evidence>
<keyword evidence="2" id="KW-0812">Transmembrane</keyword>